<evidence type="ECO:0000313" key="2">
    <source>
        <dbReference type="Proteomes" id="UP000276133"/>
    </source>
</evidence>
<dbReference type="AlphaFoldDB" id="A0A3M7PA99"/>
<reference evidence="1 2" key="1">
    <citation type="journal article" date="2018" name="Sci. Rep.">
        <title>Genomic signatures of local adaptation to the degree of environmental predictability in rotifers.</title>
        <authorList>
            <person name="Franch-Gras L."/>
            <person name="Hahn C."/>
            <person name="Garcia-Roger E.M."/>
            <person name="Carmona M.J."/>
            <person name="Serra M."/>
            <person name="Gomez A."/>
        </authorList>
    </citation>
    <scope>NUCLEOTIDE SEQUENCE [LARGE SCALE GENOMIC DNA]</scope>
    <source>
        <strain evidence="1">HYR1</strain>
    </source>
</reference>
<organism evidence="1 2">
    <name type="scientific">Brachionus plicatilis</name>
    <name type="common">Marine rotifer</name>
    <name type="synonym">Brachionus muelleri</name>
    <dbReference type="NCBI Taxonomy" id="10195"/>
    <lineage>
        <taxon>Eukaryota</taxon>
        <taxon>Metazoa</taxon>
        <taxon>Spiralia</taxon>
        <taxon>Gnathifera</taxon>
        <taxon>Rotifera</taxon>
        <taxon>Eurotatoria</taxon>
        <taxon>Monogononta</taxon>
        <taxon>Pseudotrocha</taxon>
        <taxon>Ploima</taxon>
        <taxon>Brachionidae</taxon>
        <taxon>Brachionus</taxon>
    </lineage>
</organism>
<keyword evidence="2" id="KW-1185">Reference proteome</keyword>
<sequence>MSAQKWINVFRQKFSLTRPVRYPLIIEEYNKCFLDHFLSSLKIKFPNKMLISNPMNYDTRLKTNFYLMKIFCAILQKIKKTLPNYLVTKN</sequence>
<dbReference type="EMBL" id="REGN01012314">
    <property type="protein sequence ID" value="RMZ96015.1"/>
    <property type="molecule type" value="Genomic_DNA"/>
</dbReference>
<proteinExistence type="predicted"/>
<accession>A0A3M7PA99</accession>
<gene>
    <name evidence="1" type="ORF">BpHYR1_037790</name>
</gene>
<name>A0A3M7PA99_BRAPC</name>
<comment type="caution">
    <text evidence="1">The sequence shown here is derived from an EMBL/GenBank/DDBJ whole genome shotgun (WGS) entry which is preliminary data.</text>
</comment>
<protein>
    <submittedName>
        <fullName evidence="1">Uncharacterized protein</fullName>
    </submittedName>
</protein>
<dbReference type="Proteomes" id="UP000276133">
    <property type="component" value="Unassembled WGS sequence"/>
</dbReference>
<evidence type="ECO:0000313" key="1">
    <source>
        <dbReference type="EMBL" id="RMZ96015.1"/>
    </source>
</evidence>